<proteinExistence type="predicted"/>
<dbReference type="PRINTS" id="PR00096">
    <property type="entry name" value="GATASE"/>
</dbReference>
<reference evidence="2" key="1">
    <citation type="submission" date="2020-05" db="EMBL/GenBank/DDBJ databases">
        <authorList>
            <person name="Zhu T."/>
            <person name="Keshari N."/>
            <person name="Lu X."/>
        </authorList>
    </citation>
    <scope>NUCLEOTIDE SEQUENCE</scope>
    <source>
        <strain evidence="2">NK1-12</strain>
    </source>
</reference>
<dbReference type="Pfam" id="PF00117">
    <property type="entry name" value="GATase"/>
    <property type="match status" value="1"/>
</dbReference>
<gene>
    <name evidence="2" type="ORF">HJG54_27215</name>
</gene>
<keyword evidence="2" id="KW-0315">Glutamine amidotransferase</keyword>
<dbReference type="PANTHER" id="PTHR42695">
    <property type="entry name" value="GLUTAMINE AMIDOTRANSFERASE YLR126C-RELATED"/>
    <property type="match status" value="1"/>
</dbReference>
<evidence type="ECO:0000313" key="2">
    <source>
        <dbReference type="EMBL" id="WNZ26826.1"/>
    </source>
</evidence>
<dbReference type="GO" id="GO:0005829">
    <property type="term" value="C:cytosol"/>
    <property type="evidence" value="ECO:0007669"/>
    <property type="project" value="TreeGrafter"/>
</dbReference>
<dbReference type="CDD" id="cd01741">
    <property type="entry name" value="GATase1_1"/>
    <property type="match status" value="1"/>
</dbReference>
<accession>A0AA96WPR9</accession>
<name>A0AA96WPR9_9CYAN</name>
<dbReference type="PROSITE" id="PS51273">
    <property type="entry name" value="GATASE_TYPE_1"/>
    <property type="match status" value="1"/>
</dbReference>
<dbReference type="InterPro" id="IPR029062">
    <property type="entry name" value="Class_I_gatase-like"/>
</dbReference>
<dbReference type="InterPro" id="IPR017926">
    <property type="entry name" value="GATASE"/>
</dbReference>
<evidence type="ECO:0000259" key="1">
    <source>
        <dbReference type="Pfam" id="PF00117"/>
    </source>
</evidence>
<sequence length="233" mass="25828">MKKILVITHQASSETGLVGQVLQAEGCWLDIRCPAIGTSLPDHLDAHDGVVIFGGPMSANDDTTLPFIRDELNWIPLVLEAQKPFLGICLGAQMLARVLGAKVAPHPDDWREIGYATIQPTPHQANPLAELTHVYHWHKEGFELPQDAVLLATGDHFANQAFRYGSSAYGLQFHPEITQSMIDRWTTEAADQLNFPGAQPRECQFQAHDHHGVSVATWLQQFLPQWLSPSLSD</sequence>
<organism evidence="2">
    <name type="scientific">Leptolyngbya sp. NK1-12</name>
    <dbReference type="NCBI Taxonomy" id="2547451"/>
    <lineage>
        <taxon>Bacteria</taxon>
        <taxon>Bacillati</taxon>
        <taxon>Cyanobacteriota</taxon>
        <taxon>Cyanophyceae</taxon>
        <taxon>Leptolyngbyales</taxon>
        <taxon>Leptolyngbyaceae</taxon>
        <taxon>Leptolyngbya group</taxon>
        <taxon>Leptolyngbya</taxon>
    </lineage>
</organism>
<dbReference type="FunFam" id="3.40.50.880:FF:000033">
    <property type="entry name" value="Glutamine amidotransferase class-I"/>
    <property type="match status" value="1"/>
</dbReference>
<dbReference type="InterPro" id="IPR044992">
    <property type="entry name" value="ChyE-like"/>
</dbReference>
<protein>
    <submittedName>
        <fullName evidence="2">Glutamine amidotransferase</fullName>
    </submittedName>
</protein>
<feature type="domain" description="Glutamine amidotransferase" evidence="1">
    <location>
        <begin position="44"/>
        <end position="180"/>
    </location>
</feature>
<dbReference type="AlphaFoldDB" id="A0AA96WPR9"/>
<dbReference type="SUPFAM" id="SSF52317">
    <property type="entry name" value="Class I glutamine amidotransferase-like"/>
    <property type="match status" value="1"/>
</dbReference>
<dbReference type="EMBL" id="CP053586">
    <property type="protein sequence ID" value="WNZ26826.1"/>
    <property type="molecule type" value="Genomic_DNA"/>
</dbReference>
<dbReference type="PANTHER" id="PTHR42695:SF5">
    <property type="entry name" value="GLUTAMINE AMIDOTRANSFERASE YLR126C-RELATED"/>
    <property type="match status" value="1"/>
</dbReference>
<dbReference type="Gene3D" id="3.40.50.880">
    <property type="match status" value="1"/>
</dbReference>